<dbReference type="EMBL" id="JAKIJS010000001">
    <property type="protein sequence ID" value="MCF6136700.1"/>
    <property type="molecule type" value="Genomic_DNA"/>
</dbReference>
<keyword evidence="3" id="KW-1185">Reference proteome</keyword>
<evidence type="ECO:0000313" key="2">
    <source>
        <dbReference type="EMBL" id="MCF6136700.1"/>
    </source>
</evidence>
<dbReference type="Proteomes" id="UP001649381">
    <property type="component" value="Unassembled WGS sequence"/>
</dbReference>
<dbReference type="InterPro" id="IPR000361">
    <property type="entry name" value="ATAP_core_dom"/>
</dbReference>
<organism evidence="2 3">
    <name type="scientific">Pseudalkalibacillus berkeleyi</name>
    <dbReference type="NCBI Taxonomy" id="1069813"/>
    <lineage>
        <taxon>Bacteria</taxon>
        <taxon>Bacillati</taxon>
        <taxon>Bacillota</taxon>
        <taxon>Bacilli</taxon>
        <taxon>Bacillales</taxon>
        <taxon>Fictibacillaceae</taxon>
        <taxon>Pseudalkalibacillus</taxon>
    </lineage>
</organism>
<protein>
    <submittedName>
        <fullName evidence="2">Iron-sulfur cluster biosynthesis family protein</fullName>
    </submittedName>
</protein>
<dbReference type="Gene3D" id="2.60.300.12">
    <property type="entry name" value="HesB-like domain"/>
    <property type="match status" value="1"/>
</dbReference>
<reference evidence="2 3" key="1">
    <citation type="submission" date="2022-01" db="EMBL/GenBank/DDBJ databases">
        <title>Alkalihalobacillus sp. EGI L200015, a novel bacterium isolated from a salt lake sediment.</title>
        <authorList>
            <person name="Gao L."/>
            <person name="Fang B.-Z."/>
            <person name="Li W.-J."/>
        </authorList>
    </citation>
    <scope>NUCLEOTIDE SEQUENCE [LARGE SCALE GENOMIC DNA]</scope>
    <source>
        <strain evidence="2 3">KCTC 12718</strain>
    </source>
</reference>
<comment type="caution">
    <text evidence="2">The sequence shown here is derived from an EMBL/GenBank/DDBJ whole genome shotgun (WGS) entry which is preliminary data.</text>
</comment>
<dbReference type="InterPro" id="IPR035903">
    <property type="entry name" value="HesB-like_dom_sf"/>
</dbReference>
<name>A0ABS9GYM2_9BACL</name>
<evidence type="ECO:0000259" key="1">
    <source>
        <dbReference type="Pfam" id="PF01521"/>
    </source>
</evidence>
<gene>
    <name evidence="2" type="ORF">L2716_03095</name>
</gene>
<evidence type="ECO:0000313" key="3">
    <source>
        <dbReference type="Proteomes" id="UP001649381"/>
    </source>
</evidence>
<dbReference type="SUPFAM" id="SSF89360">
    <property type="entry name" value="HesB-like domain"/>
    <property type="match status" value="1"/>
</dbReference>
<proteinExistence type="predicted"/>
<accession>A0ABS9GYM2</accession>
<sequence length="101" mass="11639">MHLTITDKAIHQLNQLKLEENKILRIDAEMQGGCGTMMKFKLIEDDTRKGDIVLHADGMNFHVDLFTKRNLDDELTLDYDKETGFLFESEWGPMGLECHLA</sequence>
<feature type="domain" description="Core" evidence="1">
    <location>
        <begin position="1"/>
        <end position="87"/>
    </location>
</feature>
<dbReference type="RefSeq" id="WP_236331676.1">
    <property type="nucleotide sequence ID" value="NZ_JAKIJS010000001.1"/>
</dbReference>
<dbReference type="Pfam" id="PF01521">
    <property type="entry name" value="Fe-S_biosyn"/>
    <property type="match status" value="1"/>
</dbReference>